<dbReference type="AlphaFoldDB" id="A0A9X4R1T9"/>
<feature type="domain" description="D-isomer specific 2-hydroxyacid dehydrogenase catalytic" evidence="4">
    <location>
        <begin position="31"/>
        <end position="320"/>
    </location>
</feature>
<proteinExistence type="inferred from homology"/>
<name>A0A9X4R1T9_9STAP</name>
<dbReference type="InterPro" id="IPR029753">
    <property type="entry name" value="D-isomer_DH_CS"/>
</dbReference>
<protein>
    <submittedName>
        <fullName evidence="6">NAD-dependent formate dehydrogenase</fullName>
    </submittedName>
</protein>
<sequence length="341" mass="38525">MKIVGLFPSDSSGKSENQLLNDRYALGIESFLEDKDHEFVVINSDEEVDQHLEDMDVIISSPFLPAYMDENRIRKASQLKLAITAGVGSDHIDLNTASQNDLTVVEVTGCNTISVAEHTVMDVLILLRNFMEGHRQSYDGEWNLSKVGNHAHDLQHKKIGIFGYGQIGELVAERLQPFDVKVQHYRRSSQENTPYSKYVDFDELVSTSDVIVILSPLTSETDNLFNYDVLSRMKEGSYLVNTARGKIVNKDDLIELVNNNHIQGYAGDVWYPQPAPQDHPWRTMPRNAMTIHYSGMTLEAQKRIENGVKGFLTNFFNEEPYDEKDVIVSGGTITNSSYKSK</sequence>
<comment type="caution">
    <text evidence="6">The sequence shown here is derived from an EMBL/GenBank/DDBJ whole genome shotgun (WGS) entry which is preliminary data.</text>
</comment>
<dbReference type="EMBL" id="JAMBPX010000005">
    <property type="protein sequence ID" value="MDG0859451.1"/>
    <property type="molecule type" value="Genomic_DNA"/>
</dbReference>
<evidence type="ECO:0000259" key="4">
    <source>
        <dbReference type="Pfam" id="PF00389"/>
    </source>
</evidence>
<feature type="domain" description="D-isomer specific 2-hydroxyacid dehydrogenase NAD-binding" evidence="5">
    <location>
        <begin position="122"/>
        <end position="293"/>
    </location>
</feature>
<evidence type="ECO:0000313" key="6">
    <source>
        <dbReference type="EMBL" id="MDG0859451.1"/>
    </source>
</evidence>
<keyword evidence="2 3" id="KW-0560">Oxidoreductase</keyword>
<dbReference type="Gene3D" id="3.40.50.720">
    <property type="entry name" value="NAD(P)-binding Rossmann-like Domain"/>
    <property type="match status" value="2"/>
</dbReference>
<dbReference type="Pfam" id="PF00389">
    <property type="entry name" value="2-Hacid_dh"/>
    <property type="match status" value="1"/>
</dbReference>
<dbReference type="InterPro" id="IPR006140">
    <property type="entry name" value="D-isomer_DH_NAD-bd"/>
</dbReference>
<dbReference type="Pfam" id="PF02826">
    <property type="entry name" value="2-Hacid_dh_C"/>
    <property type="match status" value="1"/>
</dbReference>
<evidence type="ECO:0000256" key="3">
    <source>
        <dbReference type="RuleBase" id="RU003719"/>
    </source>
</evidence>
<evidence type="ECO:0000259" key="5">
    <source>
        <dbReference type="Pfam" id="PF02826"/>
    </source>
</evidence>
<dbReference type="InterPro" id="IPR006139">
    <property type="entry name" value="D-isomer_2_OHA_DH_cat_dom"/>
</dbReference>
<comment type="similarity">
    <text evidence="1 3">Belongs to the D-isomer specific 2-hydroxyacid dehydrogenase family.</text>
</comment>
<evidence type="ECO:0000256" key="1">
    <source>
        <dbReference type="ARBA" id="ARBA00005854"/>
    </source>
</evidence>
<dbReference type="SUPFAM" id="SSF51735">
    <property type="entry name" value="NAD(P)-binding Rossmann-fold domains"/>
    <property type="match status" value="1"/>
</dbReference>
<dbReference type="GO" id="GO:0016616">
    <property type="term" value="F:oxidoreductase activity, acting on the CH-OH group of donors, NAD or NADP as acceptor"/>
    <property type="evidence" value="ECO:0007669"/>
    <property type="project" value="InterPro"/>
</dbReference>
<reference evidence="6" key="1">
    <citation type="submission" date="2022-05" db="EMBL/GenBank/DDBJ databases">
        <title>Comparative genomics of Staphylococcus equorum isolates.</title>
        <authorList>
            <person name="Luelf R.H."/>
        </authorList>
    </citation>
    <scope>NUCLEOTIDE SEQUENCE</scope>
    <source>
        <strain evidence="6">TMW 2.2343</strain>
    </source>
</reference>
<evidence type="ECO:0000256" key="2">
    <source>
        <dbReference type="ARBA" id="ARBA00023002"/>
    </source>
</evidence>
<dbReference type="SUPFAM" id="SSF52283">
    <property type="entry name" value="Formate/glycerate dehydrogenase catalytic domain-like"/>
    <property type="match status" value="1"/>
</dbReference>
<dbReference type="Proteomes" id="UP001152302">
    <property type="component" value="Unassembled WGS sequence"/>
</dbReference>
<dbReference type="GO" id="GO:0051287">
    <property type="term" value="F:NAD binding"/>
    <property type="evidence" value="ECO:0007669"/>
    <property type="project" value="InterPro"/>
</dbReference>
<gene>
    <name evidence="6" type="ORF">M4L21_08970</name>
</gene>
<accession>A0A9X4R1T9</accession>
<dbReference type="RefSeq" id="WP_107601460.1">
    <property type="nucleotide sequence ID" value="NZ_CP162538.1"/>
</dbReference>
<organism evidence="6 7">
    <name type="scientific">Staphylococcus equorum</name>
    <dbReference type="NCBI Taxonomy" id="246432"/>
    <lineage>
        <taxon>Bacteria</taxon>
        <taxon>Bacillati</taxon>
        <taxon>Bacillota</taxon>
        <taxon>Bacilli</taxon>
        <taxon>Bacillales</taxon>
        <taxon>Staphylococcaceae</taxon>
        <taxon>Staphylococcus</taxon>
    </lineage>
</organism>
<dbReference type="NCBIfam" id="NF005750">
    <property type="entry name" value="PRK07574.1"/>
    <property type="match status" value="1"/>
</dbReference>
<dbReference type="PANTHER" id="PTHR42938:SF9">
    <property type="entry name" value="FORMATE DEHYDROGENASE 1"/>
    <property type="match status" value="1"/>
</dbReference>
<dbReference type="PANTHER" id="PTHR42938">
    <property type="entry name" value="FORMATE DEHYDROGENASE 1"/>
    <property type="match status" value="1"/>
</dbReference>
<dbReference type="InterPro" id="IPR036291">
    <property type="entry name" value="NAD(P)-bd_dom_sf"/>
</dbReference>
<evidence type="ECO:0000313" key="7">
    <source>
        <dbReference type="Proteomes" id="UP001152302"/>
    </source>
</evidence>
<dbReference type="PROSITE" id="PS00671">
    <property type="entry name" value="D_2_HYDROXYACID_DH_3"/>
    <property type="match status" value="1"/>
</dbReference>